<dbReference type="Gene3D" id="1.20.120.520">
    <property type="entry name" value="nmb1532 protein domain like"/>
    <property type="match status" value="1"/>
</dbReference>
<dbReference type="KEGG" id="skr:BRX40_04685"/>
<dbReference type="OrthoDB" id="7203877at2"/>
<dbReference type="AlphaFoldDB" id="A0A1L6J775"/>
<proteinExistence type="predicted"/>
<gene>
    <name evidence="2" type="ORF">BRX40_04685</name>
    <name evidence="3" type="ORF">CA257_01325</name>
</gene>
<evidence type="ECO:0000313" key="4">
    <source>
        <dbReference type="Proteomes" id="UP000185161"/>
    </source>
</evidence>
<reference evidence="4" key="2">
    <citation type="submission" date="2016-12" db="EMBL/GenBank/DDBJ databases">
        <title>Whole genome sequencing of Sphingomonas sp. ABOJV.</title>
        <authorList>
            <person name="Conlan S."/>
            <person name="Thomas P.J."/>
            <person name="Mullikin J."/>
            <person name="Palmore T.N."/>
            <person name="Frank K.M."/>
            <person name="Segre J.A."/>
        </authorList>
    </citation>
    <scope>NUCLEOTIDE SEQUENCE [LARGE SCALE GENOMIC DNA]</scope>
    <source>
        <strain evidence="4">ABOJV</strain>
    </source>
</reference>
<feature type="domain" description="Hemerythrin-like" evidence="1">
    <location>
        <begin position="5"/>
        <end position="131"/>
    </location>
</feature>
<organism evidence="2 4">
    <name type="scientific">Sphingomonas koreensis</name>
    <dbReference type="NCBI Taxonomy" id="93064"/>
    <lineage>
        <taxon>Bacteria</taxon>
        <taxon>Pseudomonadati</taxon>
        <taxon>Pseudomonadota</taxon>
        <taxon>Alphaproteobacteria</taxon>
        <taxon>Sphingomonadales</taxon>
        <taxon>Sphingomonadaceae</taxon>
        <taxon>Sphingomonas</taxon>
    </lineage>
</organism>
<protein>
    <submittedName>
        <fullName evidence="3">Hemerythrin domain-containing protein</fullName>
    </submittedName>
</protein>
<dbReference type="Proteomes" id="UP000185161">
    <property type="component" value="Chromosome"/>
</dbReference>
<dbReference type="GeneID" id="44131851"/>
<evidence type="ECO:0000313" key="2">
    <source>
        <dbReference type="EMBL" id="APR51821.1"/>
    </source>
</evidence>
<dbReference type="STRING" id="93064.BRX40_04685"/>
<evidence type="ECO:0000259" key="1">
    <source>
        <dbReference type="Pfam" id="PF01814"/>
    </source>
</evidence>
<name>A0A1L6J775_9SPHN</name>
<evidence type="ECO:0000313" key="5">
    <source>
        <dbReference type="Proteomes" id="UP000286681"/>
    </source>
</evidence>
<dbReference type="EMBL" id="CP018820">
    <property type="protein sequence ID" value="APR51821.1"/>
    <property type="molecule type" value="Genomic_DNA"/>
</dbReference>
<accession>A0A1L6J775</accession>
<keyword evidence="4" id="KW-1185">Reference proteome</keyword>
<dbReference type="RefSeq" id="WP_075150824.1">
    <property type="nucleotide sequence ID" value="NZ_CP018820.1"/>
</dbReference>
<reference evidence="2" key="1">
    <citation type="submission" date="2016-12" db="EMBL/GenBank/DDBJ databases">
        <title>Whole genome sequencing of Sphingomonas koreensis.</title>
        <authorList>
            <person name="Conlan S."/>
            <person name="Thomas P.J."/>
            <person name="Mullikin J."/>
            <person name="Palmore T.N."/>
            <person name="Frank K.M."/>
            <person name="Segre J.A."/>
        </authorList>
    </citation>
    <scope>NUCLEOTIDE SEQUENCE</scope>
    <source>
        <strain evidence="2">ABOJV</strain>
    </source>
</reference>
<evidence type="ECO:0000313" key="3">
    <source>
        <dbReference type="EMBL" id="RSV08143.1"/>
    </source>
</evidence>
<sequence>MQSFEDLLHDHSAIFAVVRELVREIDDGAGARALSARLGQLDSLLTPHLAIEDEQIYPLLLASGDAGQRIMAEEAINAYASVARDWRVFVATWHEPAIAADRTGFVTGLQALLDTLQQRVKAENEILYPMALRGAHIRLRAA</sequence>
<reference evidence="3 5" key="3">
    <citation type="submission" date="2018-07" db="EMBL/GenBank/DDBJ databases">
        <title>Genomic and Epidemiologic Investigation of an Indolent Hospital Outbreak.</title>
        <authorList>
            <person name="Johnson R.C."/>
            <person name="Deming C."/>
            <person name="Conlan S."/>
            <person name="Zellmer C.J."/>
            <person name="Michelin A.V."/>
            <person name="Lee-Lin S."/>
            <person name="Thomas P.J."/>
            <person name="Park M."/>
            <person name="Weingarten R.A."/>
            <person name="Less J."/>
            <person name="Dekker J.P."/>
            <person name="Frank K.M."/>
            <person name="Musser K.A."/>
            <person name="Mcquiston J.R."/>
            <person name="Henderson D.K."/>
            <person name="Lau A.F."/>
            <person name="Palmore T.N."/>
            <person name="Segre J.A."/>
        </authorList>
    </citation>
    <scope>NUCLEOTIDE SEQUENCE [LARGE SCALE GENOMIC DNA]</scope>
    <source>
        <strain evidence="3 5">SK-NIH.Env10_0317</strain>
    </source>
</reference>
<dbReference type="EMBL" id="QQWO01000001">
    <property type="protein sequence ID" value="RSV08143.1"/>
    <property type="molecule type" value="Genomic_DNA"/>
</dbReference>
<dbReference type="Proteomes" id="UP000286681">
    <property type="component" value="Unassembled WGS sequence"/>
</dbReference>
<dbReference type="InterPro" id="IPR012312">
    <property type="entry name" value="Hemerythrin-like"/>
</dbReference>
<dbReference type="Pfam" id="PF01814">
    <property type="entry name" value="Hemerythrin"/>
    <property type="match status" value="1"/>
</dbReference>